<dbReference type="InterPro" id="IPR016035">
    <property type="entry name" value="Acyl_Trfase/lysoPLipase"/>
</dbReference>
<keyword evidence="3 6" id="KW-0808">Transferase</keyword>
<comment type="catalytic activity">
    <reaction evidence="5 6">
        <text>holo-[ACP] + malonyl-CoA = malonyl-[ACP] + CoA</text>
        <dbReference type="Rhea" id="RHEA:41792"/>
        <dbReference type="Rhea" id="RHEA-COMP:9623"/>
        <dbReference type="Rhea" id="RHEA-COMP:9685"/>
        <dbReference type="ChEBI" id="CHEBI:57287"/>
        <dbReference type="ChEBI" id="CHEBI:57384"/>
        <dbReference type="ChEBI" id="CHEBI:64479"/>
        <dbReference type="ChEBI" id="CHEBI:78449"/>
        <dbReference type="EC" id="2.3.1.39"/>
    </reaction>
</comment>
<evidence type="ECO:0000256" key="3">
    <source>
        <dbReference type="ARBA" id="ARBA00022679"/>
    </source>
</evidence>
<feature type="active site" evidence="7">
    <location>
        <position position="201"/>
    </location>
</feature>
<dbReference type="Gene3D" id="3.40.366.10">
    <property type="entry name" value="Malonyl-Coenzyme A Acyl Carrier Protein, domain 2"/>
    <property type="match status" value="1"/>
</dbReference>
<gene>
    <name evidence="9" type="primary">fabD</name>
    <name evidence="9" type="ORF">FEF65_01770</name>
</gene>
<dbReference type="PANTHER" id="PTHR42681:SF1">
    <property type="entry name" value="MALONYL-COA-ACYL CARRIER PROTEIN TRANSACYLASE, MITOCHONDRIAL"/>
    <property type="match status" value="1"/>
</dbReference>
<evidence type="ECO:0000256" key="7">
    <source>
        <dbReference type="PIRSR" id="PIRSR000446-1"/>
    </source>
</evidence>
<proteinExistence type="inferred from homology"/>
<accession>A0A5R9H3N1</accession>
<protein>
    <recommendedName>
        <fullName evidence="2 6">Malonyl CoA-acyl carrier protein transacylase</fullName>
        <ecNumber evidence="1 6">2.3.1.39</ecNumber>
    </recommendedName>
</protein>
<dbReference type="InterPro" id="IPR024925">
    <property type="entry name" value="Malonyl_CoA-ACP_transAc"/>
</dbReference>
<dbReference type="NCBIfam" id="TIGR00128">
    <property type="entry name" value="fabD"/>
    <property type="match status" value="1"/>
</dbReference>
<evidence type="ECO:0000313" key="10">
    <source>
        <dbReference type="Proteomes" id="UP000306585"/>
    </source>
</evidence>
<reference evidence="9 10" key="1">
    <citation type="journal article" date="2019" name="Appl. Environ. Microbiol.">
        <title>Environmental Evidence and Genomic Insight of Iron-oxidizing Bacteria Preference Towards More Corrosion Resistant Stainless Steel at Higher Salinities.</title>
        <authorList>
            <person name="Garrison C.E."/>
            <person name="Price K.A."/>
            <person name="Field E.K."/>
        </authorList>
    </citation>
    <scope>NUCLEOTIDE SEQUENCE [LARGE SCALE GENOMIC DNA]</scope>
    <source>
        <strain evidence="9 10">P3</strain>
    </source>
</reference>
<name>A0A5R9H3N1_9PROT</name>
<dbReference type="Proteomes" id="UP000306585">
    <property type="component" value="Unassembled WGS sequence"/>
</dbReference>
<feature type="domain" description="Malonyl-CoA:ACP transacylase (MAT)" evidence="8">
    <location>
        <begin position="7"/>
        <end position="302"/>
    </location>
</feature>
<dbReference type="InterPro" id="IPR001227">
    <property type="entry name" value="Ac_transferase_dom_sf"/>
</dbReference>
<dbReference type="SUPFAM" id="SSF55048">
    <property type="entry name" value="Probable ACP-binding domain of malonyl-CoA ACP transacylase"/>
    <property type="match status" value="1"/>
</dbReference>
<dbReference type="PIRSF" id="PIRSF000446">
    <property type="entry name" value="Mct"/>
    <property type="match status" value="1"/>
</dbReference>
<dbReference type="GO" id="GO:0006633">
    <property type="term" value="P:fatty acid biosynthetic process"/>
    <property type="evidence" value="ECO:0007669"/>
    <property type="project" value="TreeGrafter"/>
</dbReference>
<keyword evidence="4 6" id="KW-0012">Acyltransferase</keyword>
<dbReference type="RefSeq" id="WP_138238047.1">
    <property type="nucleotide sequence ID" value="NZ_VBRY01000001.1"/>
</dbReference>
<dbReference type="EMBL" id="VBRY01000001">
    <property type="protein sequence ID" value="TLS69234.1"/>
    <property type="molecule type" value="Genomic_DNA"/>
</dbReference>
<dbReference type="FunFam" id="3.30.70.250:FF:000001">
    <property type="entry name" value="Malonyl CoA-acyl carrier protein transacylase"/>
    <property type="match status" value="1"/>
</dbReference>
<evidence type="ECO:0000259" key="8">
    <source>
        <dbReference type="SMART" id="SM00827"/>
    </source>
</evidence>
<evidence type="ECO:0000256" key="2">
    <source>
        <dbReference type="ARBA" id="ARBA00018953"/>
    </source>
</evidence>
<dbReference type="SMART" id="SM00827">
    <property type="entry name" value="PKS_AT"/>
    <property type="match status" value="1"/>
</dbReference>
<dbReference type="Pfam" id="PF00698">
    <property type="entry name" value="Acyl_transf_1"/>
    <property type="match status" value="1"/>
</dbReference>
<evidence type="ECO:0000256" key="5">
    <source>
        <dbReference type="ARBA" id="ARBA00048462"/>
    </source>
</evidence>
<dbReference type="SUPFAM" id="SSF52151">
    <property type="entry name" value="FabD/lysophospholipase-like"/>
    <property type="match status" value="1"/>
</dbReference>
<dbReference type="PANTHER" id="PTHR42681">
    <property type="entry name" value="MALONYL-COA-ACYL CARRIER PROTEIN TRANSACYLASE, MITOCHONDRIAL"/>
    <property type="match status" value="1"/>
</dbReference>
<dbReference type="InterPro" id="IPR050858">
    <property type="entry name" value="Mal-CoA-ACP_Trans/PKS_FabD"/>
</dbReference>
<dbReference type="Gene3D" id="3.30.70.250">
    <property type="entry name" value="Malonyl-CoA ACP transacylase, ACP-binding"/>
    <property type="match status" value="1"/>
</dbReference>
<evidence type="ECO:0000313" key="9">
    <source>
        <dbReference type="EMBL" id="TLS69234.1"/>
    </source>
</evidence>
<dbReference type="GO" id="GO:0005829">
    <property type="term" value="C:cytosol"/>
    <property type="evidence" value="ECO:0007669"/>
    <property type="project" value="TreeGrafter"/>
</dbReference>
<evidence type="ECO:0000256" key="1">
    <source>
        <dbReference type="ARBA" id="ARBA00013258"/>
    </source>
</evidence>
<dbReference type="InterPro" id="IPR004410">
    <property type="entry name" value="Malonyl_CoA-ACP_transAc_FabD"/>
</dbReference>
<evidence type="ECO:0000256" key="6">
    <source>
        <dbReference type="PIRNR" id="PIRNR000446"/>
    </source>
</evidence>
<dbReference type="GO" id="GO:0004314">
    <property type="term" value="F:[acyl-carrier-protein] S-malonyltransferase activity"/>
    <property type="evidence" value="ECO:0007669"/>
    <property type="project" value="UniProtKB-EC"/>
</dbReference>
<comment type="similarity">
    <text evidence="6">Belongs to the fabD family.</text>
</comment>
<dbReference type="AlphaFoldDB" id="A0A5R9H3N1"/>
<sequence>MAEFVFLFPGQGSQSKGMLDAFDGIDVVSRTLEEASDALGYDMAALIRDDAENKLGQTEYTQPALLTASAAMLRLWQQRGGGAPAHVAGHSLGEYSALVAAGTISFADAVQLVAFRGRAMTGAVAAGVGSMAAILGLDDHVIEELCLSSSRDQEKVWAANYNCPGQLVVAGHAAAVERMMEAAKAAGAKRALPLAVSAPSHTPLMQPAAEQMAVRLQEITLNVPACPVWGNASASPEQDVSNIRQALVAQLVSPVRWTETVQKLAAAGVTAGVEMGPGKVLSGLVKRIDRQMNVGVSVSPDQLDASLALIAGA</sequence>
<feature type="active site" evidence="7">
    <location>
        <position position="91"/>
    </location>
</feature>
<organism evidence="9 10">
    <name type="scientific">Mariprofundus erugo</name>
    <dbReference type="NCBI Taxonomy" id="2528639"/>
    <lineage>
        <taxon>Bacteria</taxon>
        <taxon>Pseudomonadati</taxon>
        <taxon>Pseudomonadota</taxon>
        <taxon>Candidatius Mariprofundia</taxon>
        <taxon>Mariprofundales</taxon>
        <taxon>Mariprofundaceae</taxon>
        <taxon>Mariprofundus</taxon>
    </lineage>
</organism>
<dbReference type="InterPro" id="IPR014043">
    <property type="entry name" value="Acyl_transferase_dom"/>
</dbReference>
<dbReference type="InterPro" id="IPR016036">
    <property type="entry name" value="Malonyl_transacylase_ACP-bd"/>
</dbReference>
<dbReference type="EC" id="2.3.1.39" evidence="1 6"/>
<evidence type="ECO:0000256" key="4">
    <source>
        <dbReference type="ARBA" id="ARBA00023315"/>
    </source>
</evidence>
<dbReference type="OrthoDB" id="5289168at2"/>
<comment type="caution">
    <text evidence="9">The sequence shown here is derived from an EMBL/GenBank/DDBJ whole genome shotgun (WGS) entry which is preliminary data.</text>
</comment>
<keyword evidence="10" id="KW-1185">Reference proteome</keyword>